<dbReference type="PROSITE" id="PS50887">
    <property type="entry name" value="GGDEF"/>
    <property type="match status" value="1"/>
</dbReference>
<dbReference type="InterPro" id="IPR029787">
    <property type="entry name" value="Nucleotide_cyclase"/>
</dbReference>
<evidence type="ECO:0000256" key="1">
    <source>
        <dbReference type="ARBA" id="ARBA00001946"/>
    </source>
</evidence>
<dbReference type="InterPro" id="IPR050469">
    <property type="entry name" value="Diguanylate_Cyclase"/>
</dbReference>
<dbReference type="Gene3D" id="3.30.70.270">
    <property type="match status" value="1"/>
</dbReference>
<dbReference type="SMART" id="SM00267">
    <property type="entry name" value="GGDEF"/>
    <property type="match status" value="1"/>
</dbReference>
<comment type="cofactor">
    <cofactor evidence="1">
        <name>Mg(2+)</name>
        <dbReference type="ChEBI" id="CHEBI:18420"/>
    </cofactor>
</comment>
<dbReference type="GO" id="GO:1902201">
    <property type="term" value="P:negative regulation of bacterial-type flagellum-dependent cell motility"/>
    <property type="evidence" value="ECO:0007669"/>
    <property type="project" value="TreeGrafter"/>
</dbReference>
<dbReference type="KEGG" id="ttu:TERTU_1829"/>
<dbReference type="GO" id="GO:0052621">
    <property type="term" value="F:diguanylate cyclase activity"/>
    <property type="evidence" value="ECO:0007669"/>
    <property type="project" value="UniProtKB-EC"/>
</dbReference>
<keyword evidence="7" id="KW-1185">Reference proteome</keyword>
<dbReference type="PANTHER" id="PTHR45138:SF9">
    <property type="entry name" value="DIGUANYLATE CYCLASE DGCM-RELATED"/>
    <property type="match status" value="1"/>
</dbReference>
<dbReference type="SUPFAM" id="SSF55073">
    <property type="entry name" value="Nucleotide cyclase"/>
    <property type="match status" value="1"/>
</dbReference>
<dbReference type="STRING" id="377629.TERTU_1829"/>
<sequence length="307" mass="34322">MVTMAESKARQREDAKDKRAAHSQRVNGFPVENKLRDMQFKLAHNLQCSLDLYTTLELFFNNVREAVTLDGLRYSTPTAGVEYSLGDQRAHTVNYNLSTNENPLGQIIFSRAQKFNESELAALEMLLGVLYYPLRNALLYQAALHSSLRDPVTGIGNRAAWDAAYQREVKLATRHGTELSLLVIDIDHFKQVNDNYGHQQGDKLLKHLAKTLQDSLRETDQVFRYGGEEFVVILNNTNAKDAALTAERIRLQVAMSPALINDQEVFASVSIGVAHLCADDDPTSLFNRADCAMYAAKRAGRNKVSCG</sequence>
<evidence type="ECO:0000313" key="7">
    <source>
        <dbReference type="Proteomes" id="UP000009080"/>
    </source>
</evidence>
<comment type="catalytic activity">
    <reaction evidence="3">
        <text>2 GTP = 3',3'-c-di-GMP + 2 diphosphate</text>
        <dbReference type="Rhea" id="RHEA:24898"/>
        <dbReference type="ChEBI" id="CHEBI:33019"/>
        <dbReference type="ChEBI" id="CHEBI:37565"/>
        <dbReference type="ChEBI" id="CHEBI:58805"/>
        <dbReference type="EC" id="2.7.7.65"/>
    </reaction>
</comment>
<dbReference type="Pfam" id="PF00990">
    <property type="entry name" value="GGDEF"/>
    <property type="match status" value="1"/>
</dbReference>
<accession>C5BHU0</accession>
<dbReference type="CDD" id="cd01949">
    <property type="entry name" value="GGDEF"/>
    <property type="match status" value="1"/>
</dbReference>
<evidence type="ECO:0000259" key="5">
    <source>
        <dbReference type="PROSITE" id="PS50887"/>
    </source>
</evidence>
<dbReference type="eggNOG" id="COG3706">
    <property type="taxonomic scope" value="Bacteria"/>
</dbReference>
<feature type="compositionally biased region" description="Basic and acidic residues" evidence="4">
    <location>
        <begin position="7"/>
        <end position="20"/>
    </location>
</feature>
<gene>
    <name evidence="6" type="ordered locus">TERTU_1829</name>
</gene>
<dbReference type="Proteomes" id="UP000009080">
    <property type="component" value="Chromosome"/>
</dbReference>
<dbReference type="EMBL" id="CP001614">
    <property type="protein sequence ID" value="ACR10703.1"/>
    <property type="molecule type" value="Genomic_DNA"/>
</dbReference>
<dbReference type="HOGENOM" id="CLU_000445_11_5_6"/>
<dbReference type="PANTHER" id="PTHR45138">
    <property type="entry name" value="REGULATORY COMPONENTS OF SENSORY TRANSDUCTION SYSTEM"/>
    <property type="match status" value="1"/>
</dbReference>
<protein>
    <recommendedName>
        <fullName evidence="2">diguanylate cyclase</fullName>
        <ecNumber evidence="2">2.7.7.65</ecNumber>
    </recommendedName>
</protein>
<feature type="domain" description="GGDEF" evidence="5">
    <location>
        <begin position="177"/>
        <end position="307"/>
    </location>
</feature>
<dbReference type="InterPro" id="IPR000160">
    <property type="entry name" value="GGDEF_dom"/>
</dbReference>
<reference evidence="6 7" key="1">
    <citation type="journal article" date="2009" name="PLoS ONE">
        <title>The complete genome of Teredinibacter turnerae T7901: an intracellular endosymbiont of marine wood-boring bivalves (shipworms).</title>
        <authorList>
            <person name="Yang J.C."/>
            <person name="Madupu R."/>
            <person name="Durkin A.S."/>
            <person name="Ekborg N.A."/>
            <person name="Pedamallu C.S."/>
            <person name="Hostetler J.B."/>
            <person name="Radune D."/>
            <person name="Toms B.S."/>
            <person name="Henrissat B."/>
            <person name="Coutinho P.M."/>
            <person name="Schwarz S."/>
            <person name="Field L."/>
            <person name="Trindade-Silva A.E."/>
            <person name="Soares C.A.G."/>
            <person name="Elshahawi S."/>
            <person name="Hanora A."/>
            <person name="Schmidt E.W."/>
            <person name="Haygood M.G."/>
            <person name="Posfai J."/>
            <person name="Benner J."/>
            <person name="Madinger C."/>
            <person name="Nove J."/>
            <person name="Anton B."/>
            <person name="Chaudhary K."/>
            <person name="Foster J."/>
            <person name="Holman A."/>
            <person name="Kumar S."/>
            <person name="Lessard P.A."/>
            <person name="Luyten Y.A."/>
            <person name="Slatko B."/>
            <person name="Wood N."/>
            <person name="Wu B."/>
            <person name="Teplitski M."/>
            <person name="Mougous J.D."/>
            <person name="Ward N."/>
            <person name="Eisen J.A."/>
            <person name="Badger J.H."/>
            <person name="Distel D.L."/>
        </authorList>
    </citation>
    <scope>NUCLEOTIDE SEQUENCE [LARGE SCALE GENOMIC DNA]</scope>
    <source>
        <strain evidence="7">ATCC 39867 / T7901</strain>
    </source>
</reference>
<evidence type="ECO:0000256" key="3">
    <source>
        <dbReference type="ARBA" id="ARBA00034247"/>
    </source>
</evidence>
<dbReference type="InterPro" id="IPR043128">
    <property type="entry name" value="Rev_trsase/Diguanyl_cyclase"/>
</dbReference>
<dbReference type="RefSeq" id="WP_015816815.1">
    <property type="nucleotide sequence ID" value="NC_012997.1"/>
</dbReference>
<proteinExistence type="predicted"/>
<evidence type="ECO:0000313" key="6">
    <source>
        <dbReference type="EMBL" id="ACR10703.1"/>
    </source>
</evidence>
<evidence type="ECO:0000256" key="4">
    <source>
        <dbReference type="SAM" id="MobiDB-lite"/>
    </source>
</evidence>
<dbReference type="GO" id="GO:0005886">
    <property type="term" value="C:plasma membrane"/>
    <property type="evidence" value="ECO:0007669"/>
    <property type="project" value="TreeGrafter"/>
</dbReference>
<organism evidence="6 7">
    <name type="scientific">Teredinibacter turnerae (strain ATCC 39867 / T7901)</name>
    <dbReference type="NCBI Taxonomy" id="377629"/>
    <lineage>
        <taxon>Bacteria</taxon>
        <taxon>Pseudomonadati</taxon>
        <taxon>Pseudomonadota</taxon>
        <taxon>Gammaproteobacteria</taxon>
        <taxon>Cellvibrionales</taxon>
        <taxon>Cellvibrionaceae</taxon>
        <taxon>Teredinibacter</taxon>
    </lineage>
</organism>
<dbReference type="EC" id="2.7.7.65" evidence="2"/>
<dbReference type="FunFam" id="3.30.70.270:FF:000001">
    <property type="entry name" value="Diguanylate cyclase domain protein"/>
    <property type="match status" value="1"/>
</dbReference>
<dbReference type="OrthoDB" id="9812260at2"/>
<evidence type="ECO:0000256" key="2">
    <source>
        <dbReference type="ARBA" id="ARBA00012528"/>
    </source>
</evidence>
<name>C5BHU0_TERTT</name>
<feature type="region of interest" description="Disordered" evidence="4">
    <location>
        <begin position="1"/>
        <end position="24"/>
    </location>
</feature>
<dbReference type="GO" id="GO:0043709">
    <property type="term" value="P:cell adhesion involved in single-species biofilm formation"/>
    <property type="evidence" value="ECO:0007669"/>
    <property type="project" value="TreeGrafter"/>
</dbReference>
<dbReference type="AlphaFoldDB" id="C5BHU0"/>
<dbReference type="NCBIfam" id="TIGR00254">
    <property type="entry name" value="GGDEF"/>
    <property type="match status" value="1"/>
</dbReference>